<keyword evidence="7 12" id="KW-0479">Metal-binding</keyword>
<dbReference type="InterPro" id="IPR036280">
    <property type="entry name" value="Multihaem_cyt_sf"/>
</dbReference>
<evidence type="ECO:0000256" key="13">
    <source>
        <dbReference type="PIRSR" id="PIRSR000013-1"/>
    </source>
</evidence>
<dbReference type="PIRSF" id="PIRSF000013">
    <property type="entry name" value="4_hem_cytochrm_NapC"/>
    <property type="match status" value="1"/>
</dbReference>
<evidence type="ECO:0000256" key="9">
    <source>
        <dbReference type="ARBA" id="ARBA00022989"/>
    </source>
</evidence>
<evidence type="ECO:0000256" key="7">
    <source>
        <dbReference type="ARBA" id="ARBA00022723"/>
    </source>
</evidence>
<reference evidence="16 17" key="1">
    <citation type="submission" date="2019-07" db="EMBL/GenBank/DDBJ databases">
        <title>The pathways for chlorine oxyanion respiration interact through the shared metabolite chlorate.</title>
        <authorList>
            <person name="Barnum T.P."/>
            <person name="Cheng Y."/>
            <person name="Hill K.A."/>
            <person name="Lucas L.N."/>
            <person name="Carlson H.K."/>
            <person name="Coates J.D."/>
        </authorList>
    </citation>
    <scope>NUCLEOTIDE SEQUENCE [LARGE SCALE GENOMIC DNA]</scope>
    <source>
        <strain evidence="16">BK-3</strain>
    </source>
</reference>
<feature type="binding site" description="axial binding residue" evidence="14">
    <location>
        <position position="70"/>
    </location>
    <ligand>
        <name>heme</name>
        <dbReference type="ChEBI" id="CHEBI:30413"/>
        <label>2</label>
    </ligand>
    <ligandPart>
        <name>Fe</name>
        <dbReference type="ChEBI" id="CHEBI:18248"/>
    </ligandPart>
</feature>
<feature type="binding site" description="axial binding residue" evidence="14">
    <location>
        <position position="163"/>
    </location>
    <ligand>
        <name>heme</name>
        <dbReference type="ChEBI" id="CHEBI:30413"/>
        <label>4</label>
    </ligand>
    <ligandPart>
        <name>Fe</name>
        <dbReference type="ChEBI" id="CHEBI:18248"/>
    </ligandPart>
</feature>
<gene>
    <name evidence="16" type="ORF">FHK82_14245</name>
</gene>
<dbReference type="InterPro" id="IPR051174">
    <property type="entry name" value="Cytochrome_c-type_ET"/>
</dbReference>
<keyword evidence="3 12" id="KW-0813">Transport</keyword>
<dbReference type="InterPro" id="IPR024717">
    <property type="entry name" value="NapC/NirT/NrfH"/>
</dbReference>
<dbReference type="GO" id="GO:0009055">
    <property type="term" value="F:electron transfer activity"/>
    <property type="evidence" value="ECO:0007669"/>
    <property type="project" value="TreeGrafter"/>
</dbReference>
<feature type="binding site" description="covalent" evidence="13">
    <location>
        <position position="36"/>
    </location>
    <ligand>
        <name>heme</name>
        <dbReference type="ChEBI" id="CHEBI:30413"/>
        <label>1</label>
    </ligand>
</feature>
<evidence type="ECO:0000259" key="15">
    <source>
        <dbReference type="Pfam" id="PF03264"/>
    </source>
</evidence>
<dbReference type="GO" id="GO:0005886">
    <property type="term" value="C:plasma membrane"/>
    <property type="evidence" value="ECO:0007669"/>
    <property type="project" value="UniProtKB-SubCell"/>
</dbReference>
<name>A0A558CTJ9_9GAMM</name>
<accession>A0A558CTJ9</accession>
<keyword evidence="4" id="KW-1003">Cell membrane</keyword>
<evidence type="ECO:0000256" key="4">
    <source>
        <dbReference type="ARBA" id="ARBA00022475"/>
    </source>
</evidence>
<comment type="PTM">
    <text evidence="12">Binds 4 heme groups per subunit.</text>
</comment>
<comment type="caution">
    <text evidence="16">The sequence shown here is derived from an EMBL/GenBank/DDBJ whole genome shotgun (WGS) entry which is preliminary data.</text>
</comment>
<feature type="binding site" description="axial binding residue" evidence="14">
    <location>
        <position position="168"/>
    </location>
    <ligand>
        <name>heme</name>
        <dbReference type="ChEBI" id="CHEBI:30413"/>
        <label>2</label>
    </ligand>
    <ligandPart>
        <name>Fe</name>
        <dbReference type="ChEBI" id="CHEBI:18248"/>
    </ligandPart>
</feature>
<feature type="binding site" description="covalent" evidence="13">
    <location>
        <position position="162"/>
    </location>
    <ligand>
        <name>heme</name>
        <dbReference type="ChEBI" id="CHEBI:30413"/>
        <label>4</label>
    </ligand>
</feature>
<feature type="binding site" description="covalent" evidence="13">
    <location>
        <position position="130"/>
    </location>
    <ligand>
        <name>heme</name>
        <dbReference type="ChEBI" id="CHEBI:30413"/>
        <label>3</label>
    </ligand>
</feature>
<dbReference type="AlphaFoldDB" id="A0A558CTJ9"/>
<feature type="binding site" description="covalent" evidence="13">
    <location>
        <position position="159"/>
    </location>
    <ligand>
        <name>heme</name>
        <dbReference type="ChEBI" id="CHEBI:30413"/>
        <label>4</label>
    </ligand>
</feature>
<protein>
    <recommendedName>
        <fullName evidence="12">Cytochrome c-type protein</fullName>
    </recommendedName>
</protein>
<evidence type="ECO:0000256" key="2">
    <source>
        <dbReference type="ARBA" id="ARBA00007395"/>
    </source>
</evidence>
<keyword evidence="5 12" id="KW-0349">Heme</keyword>
<keyword evidence="11" id="KW-0472">Membrane</keyword>
<dbReference type="GO" id="GO:0009061">
    <property type="term" value="P:anaerobic respiration"/>
    <property type="evidence" value="ECO:0007669"/>
    <property type="project" value="TreeGrafter"/>
</dbReference>
<evidence type="ECO:0000256" key="14">
    <source>
        <dbReference type="PIRSR" id="PIRSR000013-2"/>
    </source>
</evidence>
<evidence type="ECO:0000256" key="10">
    <source>
        <dbReference type="ARBA" id="ARBA00023004"/>
    </source>
</evidence>
<evidence type="ECO:0000313" key="16">
    <source>
        <dbReference type="EMBL" id="TVT52073.1"/>
    </source>
</evidence>
<dbReference type="GO" id="GO:0046872">
    <property type="term" value="F:metal ion binding"/>
    <property type="evidence" value="ECO:0007669"/>
    <property type="project" value="UniProtKB-KW"/>
</dbReference>
<evidence type="ECO:0000256" key="3">
    <source>
        <dbReference type="ARBA" id="ARBA00022448"/>
    </source>
</evidence>
<feature type="binding site" description="axial binding residue" evidence="14">
    <location>
        <position position="131"/>
    </location>
    <ligand>
        <name>heme</name>
        <dbReference type="ChEBI" id="CHEBI:30413"/>
        <label>3</label>
    </ligand>
    <ligandPart>
        <name>Fe</name>
        <dbReference type="ChEBI" id="CHEBI:18248"/>
    </ligandPart>
</feature>
<feature type="binding site" description="covalent" evidence="13">
    <location>
        <position position="66"/>
    </location>
    <ligand>
        <name>heme</name>
        <dbReference type="ChEBI" id="CHEBI:30413"/>
        <label>2</label>
    </ligand>
</feature>
<feature type="binding site" description="axial binding residue" evidence="14">
    <location>
        <position position="88"/>
    </location>
    <ligand>
        <name>heme</name>
        <dbReference type="ChEBI" id="CHEBI:30413"/>
        <label>1</label>
    </ligand>
    <ligandPart>
        <name>Fe</name>
        <dbReference type="ChEBI" id="CHEBI:18248"/>
    </ligandPart>
</feature>
<feature type="binding site" description="covalent" evidence="13">
    <location>
        <position position="69"/>
    </location>
    <ligand>
        <name>heme</name>
        <dbReference type="ChEBI" id="CHEBI:30413"/>
        <label>2</label>
    </ligand>
</feature>
<feature type="domain" description="NapC/NirT cytochrome c N-terminal" evidence="15">
    <location>
        <begin position="3"/>
        <end position="172"/>
    </location>
</feature>
<comment type="subcellular location">
    <subcellularLocation>
        <location evidence="1">Cell membrane</location>
        <topology evidence="1">Single-pass membrane protein</topology>
    </subcellularLocation>
</comment>
<keyword evidence="8 12" id="KW-0249">Electron transport</keyword>
<keyword evidence="6" id="KW-0812">Transmembrane</keyword>
<comment type="cofactor">
    <cofactor evidence="13">
        <name>heme</name>
        <dbReference type="ChEBI" id="CHEBI:30413"/>
    </cofactor>
    <text evidence="13">Binds 4 heme groups per subunit.</text>
</comment>
<dbReference type="EMBL" id="VMRY01000076">
    <property type="protein sequence ID" value="TVT52073.1"/>
    <property type="molecule type" value="Genomic_DNA"/>
</dbReference>
<proteinExistence type="inferred from homology"/>
<keyword evidence="9" id="KW-1133">Transmembrane helix</keyword>
<dbReference type="GO" id="GO:0020037">
    <property type="term" value="F:heme binding"/>
    <property type="evidence" value="ECO:0007669"/>
    <property type="project" value="InterPro"/>
</dbReference>
<feature type="binding site" description="axial binding residue" evidence="14">
    <location>
        <position position="42"/>
    </location>
    <ligand>
        <name>heme</name>
        <dbReference type="ChEBI" id="CHEBI:30413"/>
        <label>1</label>
    </ligand>
    <ligandPart>
        <name>Fe</name>
        <dbReference type="ChEBI" id="CHEBI:18248"/>
    </ligandPart>
</feature>
<organism evidence="16 17">
    <name type="scientific">Sedimenticola thiotaurini</name>
    <dbReference type="NCBI Taxonomy" id="1543721"/>
    <lineage>
        <taxon>Bacteria</taxon>
        <taxon>Pseudomonadati</taxon>
        <taxon>Pseudomonadota</taxon>
        <taxon>Gammaproteobacteria</taxon>
        <taxon>Chromatiales</taxon>
        <taxon>Sedimenticolaceae</taxon>
        <taxon>Sedimenticola</taxon>
    </lineage>
</organism>
<dbReference type="InterPro" id="IPR005126">
    <property type="entry name" value="NapC/NirT_cyt_c_N"/>
</dbReference>
<dbReference type="PANTHER" id="PTHR30333">
    <property type="entry name" value="CYTOCHROME C-TYPE PROTEIN"/>
    <property type="match status" value="1"/>
</dbReference>
<dbReference type="Pfam" id="PF03264">
    <property type="entry name" value="Cytochrom_NNT"/>
    <property type="match status" value="1"/>
</dbReference>
<evidence type="ECO:0000256" key="11">
    <source>
        <dbReference type="ARBA" id="ARBA00023136"/>
    </source>
</evidence>
<dbReference type="PANTHER" id="PTHR30333:SF3">
    <property type="entry name" value="CYTOCHROME C-TYPE PROTEIN TORY"/>
    <property type="match status" value="1"/>
</dbReference>
<evidence type="ECO:0000313" key="17">
    <source>
        <dbReference type="Proteomes" id="UP000317355"/>
    </source>
</evidence>
<evidence type="ECO:0000256" key="1">
    <source>
        <dbReference type="ARBA" id="ARBA00004162"/>
    </source>
</evidence>
<dbReference type="SUPFAM" id="SSF48695">
    <property type="entry name" value="Multiheme cytochromes"/>
    <property type="match status" value="1"/>
</dbReference>
<dbReference type="Proteomes" id="UP000317355">
    <property type="component" value="Unassembled WGS sequence"/>
</dbReference>
<dbReference type="FunFam" id="1.10.3820.10:FF:000001">
    <property type="entry name" value="Cytochrome c-type protein"/>
    <property type="match status" value="1"/>
</dbReference>
<evidence type="ECO:0000256" key="5">
    <source>
        <dbReference type="ARBA" id="ARBA00022617"/>
    </source>
</evidence>
<keyword evidence="10 12" id="KW-0408">Iron</keyword>
<evidence type="ECO:0000256" key="12">
    <source>
        <dbReference type="PIRNR" id="PIRNR000013"/>
    </source>
</evidence>
<dbReference type="Gene3D" id="1.10.3820.10">
    <property type="entry name" value="Di-heme elbow motif domain"/>
    <property type="match status" value="1"/>
</dbReference>
<comment type="similarity">
    <text evidence="2">Belongs to the NapC/NirT/NrfH family.</text>
</comment>
<feature type="binding site" description="covalent" evidence="13">
    <location>
        <position position="39"/>
    </location>
    <ligand>
        <name>heme</name>
        <dbReference type="ChEBI" id="CHEBI:30413"/>
        <label>1</label>
    </ligand>
</feature>
<sequence length="175" mass="19942">MKRSVVAIFIGGMALGGVLLLGSLAAFEYTNTTEFCISCHEMEQTVYQEYLKSPHYKTPSGVTAGCPDCHVPRAWGPKIVRKIQATNELYQKFITGSIATPELFEEKRLELAEHVWAYMETTDSRECRECHNQSRMDFHKQSRRAQEKMEQGLLDGKTCIDCHKGIAHKKPREDD</sequence>
<dbReference type="GO" id="GO:0019333">
    <property type="term" value="P:denitrification pathway"/>
    <property type="evidence" value="ECO:0007669"/>
    <property type="project" value="InterPro"/>
</dbReference>
<evidence type="ECO:0000256" key="6">
    <source>
        <dbReference type="ARBA" id="ARBA00022692"/>
    </source>
</evidence>
<evidence type="ECO:0000256" key="8">
    <source>
        <dbReference type="ARBA" id="ARBA00022982"/>
    </source>
</evidence>
<feature type="binding site" description="covalent" evidence="13">
    <location>
        <position position="127"/>
    </location>
    <ligand>
        <name>heme</name>
        <dbReference type="ChEBI" id="CHEBI:30413"/>
        <label>3</label>
    </ligand>
</feature>
<dbReference type="InterPro" id="IPR038266">
    <property type="entry name" value="NapC/NirT_cytc_sf"/>
</dbReference>